<dbReference type="GO" id="GO:0032787">
    <property type="term" value="P:monocarboxylic acid metabolic process"/>
    <property type="evidence" value="ECO:0007669"/>
    <property type="project" value="UniProtKB-ARBA"/>
</dbReference>
<dbReference type="NCBIfam" id="NF004126">
    <property type="entry name" value="PRK05614.1"/>
    <property type="match status" value="1"/>
</dbReference>
<dbReference type="Proteomes" id="UP000220922">
    <property type="component" value="Unassembled WGS sequence"/>
</dbReference>
<dbReference type="GO" id="GO:0005737">
    <property type="term" value="C:cytoplasm"/>
    <property type="evidence" value="ECO:0007669"/>
    <property type="project" value="InterPro"/>
</dbReference>
<dbReference type="InterPro" id="IPR010953">
    <property type="entry name" value="Citrate_synthase_typ-I"/>
</dbReference>
<keyword evidence="12" id="KW-1185">Reference proteome</keyword>
<dbReference type="InterPro" id="IPR002020">
    <property type="entry name" value="Citrate_synthase"/>
</dbReference>
<evidence type="ECO:0000256" key="7">
    <source>
        <dbReference type="PIRNR" id="PIRNR001369"/>
    </source>
</evidence>
<dbReference type="Gene3D" id="1.10.580.10">
    <property type="entry name" value="Citrate Synthase, domain 1"/>
    <property type="match status" value="1"/>
</dbReference>
<gene>
    <name evidence="11" type="ORF">A9Q02_14850</name>
</gene>
<keyword evidence="4 7" id="KW-0808">Transferase</keyword>
<dbReference type="InterPro" id="IPR036969">
    <property type="entry name" value="Citrate_synthase_sf"/>
</dbReference>
<dbReference type="EMBL" id="LYXE01000092">
    <property type="protein sequence ID" value="PDV98576.1"/>
    <property type="molecule type" value="Genomic_DNA"/>
</dbReference>
<dbReference type="SUPFAM" id="SSF48256">
    <property type="entry name" value="Citrate synthase"/>
    <property type="match status" value="1"/>
</dbReference>
<dbReference type="AlphaFoldDB" id="A0A2H3KMK9"/>
<evidence type="ECO:0000256" key="1">
    <source>
        <dbReference type="ARBA" id="ARBA00004751"/>
    </source>
</evidence>
<evidence type="ECO:0000256" key="6">
    <source>
        <dbReference type="NCBIfam" id="TIGR01798"/>
    </source>
</evidence>
<dbReference type="OrthoDB" id="9800864at2"/>
<feature type="active site" evidence="8">
    <location>
        <position position="363"/>
    </location>
</feature>
<evidence type="ECO:0000256" key="9">
    <source>
        <dbReference type="RuleBase" id="RU003370"/>
    </source>
</evidence>
<evidence type="ECO:0000256" key="4">
    <source>
        <dbReference type="ARBA" id="ARBA00022679"/>
    </source>
</evidence>
<feature type="active site" evidence="8">
    <location>
        <position position="307"/>
    </location>
</feature>
<name>A0A2H3KMK9_9CHLR</name>
<sequence>MSKDTLTVTDNRTGKTYEIPIQNDTINAIDLRKIKVSSEDFGMMTYDPAYMNTAACKSTITYIDGDKGILEYRGYPIEQLAEQSSYLEVAYLLIYGELPNAERLKWWEYRISRHNFIHQNLIDLIQAFRYDAHPMGILISSVSAMSTLFPEAKEVDDPAVREKQIWRMLGMIPTVAAFAYRHRIGRPFNFPDNSLSYTANLLYMMDFMNQRDYEVNPVLAKALDVLFILHADHEQNCSTATMRGVGSSRVDPYCSLSAAAAALYGPLHGGANEAVLRMLQHIGNVKNVPDFIDRVKKGEGRLMGFGHRVYKNYDPRAKIIRKVAYEVFEATESNPLLEIAVELERIALQDEYFIARKLYPNVDFYSGLIYQALRFPIEYFPFLFAIPRASGWLAQWQEMLEDDEQKIMRPRQIYLGEARRDYVPLDQRS</sequence>
<accession>A0A2H3KMK9</accession>
<dbReference type="PIRSF" id="PIRSF001369">
    <property type="entry name" value="Citrate_synth"/>
    <property type="match status" value="1"/>
</dbReference>
<dbReference type="PROSITE" id="PS00480">
    <property type="entry name" value="CITRATE_SYNTHASE"/>
    <property type="match status" value="1"/>
</dbReference>
<dbReference type="GO" id="GO:0006099">
    <property type="term" value="P:tricarboxylic acid cycle"/>
    <property type="evidence" value="ECO:0007669"/>
    <property type="project" value="UniProtKB-UniRule"/>
</dbReference>
<evidence type="ECO:0000256" key="10">
    <source>
        <dbReference type="RuleBase" id="RU003406"/>
    </source>
</evidence>
<dbReference type="GO" id="GO:0036440">
    <property type="term" value="F:citrate synthase activity"/>
    <property type="evidence" value="ECO:0007669"/>
    <property type="project" value="UniProtKB-EC"/>
</dbReference>
<dbReference type="PANTHER" id="PTHR42871">
    <property type="entry name" value="CITRATE SYNTHASE"/>
    <property type="match status" value="1"/>
</dbReference>
<dbReference type="RefSeq" id="WP_097653398.1">
    <property type="nucleotide sequence ID" value="NZ_LYXE01000092.1"/>
</dbReference>
<protein>
    <recommendedName>
        <fullName evidence="6 7">Citrate synthase</fullName>
    </recommendedName>
</protein>
<comment type="pathway">
    <text evidence="1 9">Carbohydrate metabolism; tricarboxylic acid cycle; isocitrate from oxaloacetate: step 1/2.</text>
</comment>
<dbReference type="Gene3D" id="2.20.28.60">
    <property type="match status" value="1"/>
</dbReference>
<evidence type="ECO:0000256" key="3">
    <source>
        <dbReference type="ARBA" id="ARBA00022532"/>
    </source>
</evidence>
<dbReference type="Pfam" id="PF00285">
    <property type="entry name" value="Citrate_synt"/>
    <property type="match status" value="1"/>
</dbReference>
<reference evidence="11 12" key="1">
    <citation type="submission" date="2016-05" db="EMBL/GenBank/DDBJ databases">
        <authorList>
            <person name="Lavstsen T."/>
            <person name="Jespersen J.S."/>
        </authorList>
    </citation>
    <scope>NUCLEOTIDE SEQUENCE [LARGE SCALE GENOMIC DNA]</scope>
    <source>
        <strain evidence="11 12">B7-9</strain>
    </source>
</reference>
<evidence type="ECO:0000313" key="12">
    <source>
        <dbReference type="Proteomes" id="UP000220922"/>
    </source>
</evidence>
<comment type="similarity">
    <text evidence="2 7 10">Belongs to the citrate synthase family.</text>
</comment>
<dbReference type="Gene3D" id="1.10.230.10">
    <property type="entry name" value="Cytochrome P450-Terp, domain 2"/>
    <property type="match status" value="1"/>
</dbReference>
<dbReference type="FunFam" id="1.10.580.10:FF:000005">
    <property type="entry name" value="Citrate synthase"/>
    <property type="match status" value="1"/>
</dbReference>
<dbReference type="InterPro" id="IPR016142">
    <property type="entry name" value="Citrate_synth-like_lrg_a-sub"/>
</dbReference>
<evidence type="ECO:0000256" key="8">
    <source>
        <dbReference type="PIRSR" id="PIRSR001369-1"/>
    </source>
</evidence>
<dbReference type="PANTHER" id="PTHR42871:SF1">
    <property type="entry name" value="CITRATE SYNTHASE"/>
    <property type="match status" value="1"/>
</dbReference>
<organism evidence="11 12">
    <name type="scientific">Candidatus Chloroploca asiatica</name>
    <dbReference type="NCBI Taxonomy" id="1506545"/>
    <lineage>
        <taxon>Bacteria</taxon>
        <taxon>Bacillati</taxon>
        <taxon>Chloroflexota</taxon>
        <taxon>Chloroflexia</taxon>
        <taxon>Chloroflexales</taxon>
        <taxon>Chloroflexineae</taxon>
        <taxon>Oscillochloridaceae</taxon>
        <taxon>Candidatus Chloroploca</taxon>
    </lineage>
</organism>
<dbReference type="InterPro" id="IPR016143">
    <property type="entry name" value="Citrate_synth-like_sm_a-sub"/>
</dbReference>
<evidence type="ECO:0000313" key="11">
    <source>
        <dbReference type="EMBL" id="PDV98576.1"/>
    </source>
</evidence>
<comment type="caution">
    <text evidence="11">The sequence shown here is derived from an EMBL/GenBank/DDBJ whole genome shotgun (WGS) entry which is preliminary data.</text>
</comment>
<keyword evidence="3 9" id="KW-0816">Tricarboxylic acid cycle</keyword>
<dbReference type="FunFam" id="1.10.230.10:FF:000002">
    <property type="entry name" value="Citrate synthase"/>
    <property type="match status" value="1"/>
</dbReference>
<dbReference type="PRINTS" id="PR00143">
    <property type="entry name" value="CITRTSNTHASE"/>
</dbReference>
<proteinExistence type="inferred from homology"/>
<dbReference type="UniPathway" id="UPA00223">
    <property type="reaction ID" value="UER00717"/>
</dbReference>
<dbReference type="InterPro" id="IPR024176">
    <property type="entry name" value="Citrate_synthase_bac-typ"/>
</dbReference>
<dbReference type="NCBIfam" id="TIGR01798">
    <property type="entry name" value="cit_synth_I"/>
    <property type="match status" value="1"/>
</dbReference>
<evidence type="ECO:0000256" key="5">
    <source>
        <dbReference type="ARBA" id="ARBA00049288"/>
    </source>
</evidence>
<comment type="catalytic activity">
    <reaction evidence="5 9">
        <text>oxaloacetate + acetyl-CoA + H2O = citrate + CoA + H(+)</text>
        <dbReference type="Rhea" id="RHEA:16845"/>
        <dbReference type="ChEBI" id="CHEBI:15377"/>
        <dbReference type="ChEBI" id="CHEBI:15378"/>
        <dbReference type="ChEBI" id="CHEBI:16452"/>
        <dbReference type="ChEBI" id="CHEBI:16947"/>
        <dbReference type="ChEBI" id="CHEBI:57287"/>
        <dbReference type="ChEBI" id="CHEBI:57288"/>
        <dbReference type="EC" id="2.3.3.16"/>
    </reaction>
</comment>
<dbReference type="InterPro" id="IPR019810">
    <property type="entry name" value="Citrate_synthase_AS"/>
</dbReference>
<evidence type="ECO:0000256" key="2">
    <source>
        <dbReference type="ARBA" id="ARBA00010566"/>
    </source>
</evidence>